<dbReference type="EMBL" id="JAMXLT020000024">
    <property type="protein sequence ID" value="MDW8549951.1"/>
    <property type="molecule type" value="Genomic_DNA"/>
</dbReference>
<proteinExistence type="inferred from homology"/>
<evidence type="ECO:0000256" key="1">
    <source>
        <dbReference type="ARBA" id="ARBA00007613"/>
    </source>
</evidence>
<reference evidence="2 3" key="1">
    <citation type="submission" date="2023-11" db="EMBL/GenBank/DDBJ databases">
        <title>First isolation, identification, and characterization of non-pathogenic Epilithonimonas ginsengisoli isolated from diseased farmed rainbow trout (Oncorhynchus mykiss) in Chile.</title>
        <authorList>
            <person name="Miranda C.D."/>
            <person name="Irgang R."/>
            <person name="Concha C."/>
            <person name="Rojas R."/>
            <person name="Avendano R."/>
        </authorList>
    </citation>
    <scope>NUCLEOTIDE SEQUENCE [LARGE SCALE GENOMIC DNA]</scope>
    <source>
        <strain evidence="2 3">FP99</strain>
    </source>
</reference>
<dbReference type="PANTHER" id="PTHR30203:SF23">
    <property type="entry name" value="OUTER MEMBRANE EFFLUX PROTEIN"/>
    <property type="match status" value="1"/>
</dbReference>
<dbReference type="RefSeq" id="WP_185114309.1">
    <property type="nucleotide sequence ID" value="NZ_JAMXLT020000024.1"/>
</dbReference>
<gene>
    <name evidence="2" type="ORF">NG800_013580</name>
</gene>
<dbReference type="PANTHER" id="PTHR30203">
    <property type="entry name" value="OUTER MEMBRANE CATION EFFLUX PROTEIN"/>
    <property type="match status" value="1"/>
</dbReference>
<comment type="caution">
    <text evidence="2">The sequence shown here is derived from an EMBL/GenBank/DDBJ whole genome shotgun (WGS) entry which is preliminary data.</text>
</comment>
<protein>
    <submittedName>
        <fullName evidence="2">TolC family protein</fullName>
    </submittedName>
</protein>
<evidence type="ECO:0000313" key="3">
    <source>
        <dbReference type="Proteomes" id="UP001204439"/>
    </source>
</evidence>
<organism evidence="2 3">
    <name type="scientific">Epilithonimonas ginsengisoli</name>
    <dbReference type="NCBI Taxonomy" id="1245592"/>
    <lineage>
        <taxon>Bacteria</taxon>
        <taxon>Pseudomonadati</taxon>
        <taxon>Bacteroidota</taxon>
        <taxon>Flavobacteriia</taxon>
        <taxon>Flavobacteriales</taxon>
        <taxon>Weeksellaceae</taxon>
        <taxon>Chryseobacterium group</taxon>
        <taxon>Epilithonimonas</taxon>
    </lineage>
</organism>
<dbReference type="Proteomes" id="UP001204439">
    <property type="component" value="Unassembled WGS sequence"/>
</dbReference>
<dbReference type="InterPro" id="IPR010131">
    <property type="entry name" value="MdtP/NodT-like"/>
</dbReference>
<evidence type="ECO:0000313" key="2">
    <source>
        <dbReference type="EMBL" id="MDW8549951.1"/>
    </source>
</evidence>
<comment type="similarity">
    <text evidence="1">Belongs to the outer membrane factor (OMF) (TC 1.B.17) family.</text>
</comment>
<sequence length="415" mass="48029">MNKITTLVLSVSAFVCLSGQQQMSLQDCELAFQKNNLQVLAAQYNINMADADIMQAKIWELPQISGYVNAYNPEDKRAFDVGRAKGAEITQLIYLGGKKKNEIQFAKSNKELSQLQFNQLLVDLRSQLRETYYNLIYEQKKQISIDGQLKYMNELLAAYKIQTDKGNISLKDYVRLQSIVIQLNNDKIEINNNILAFQQNMKILTGISDNILPNISKLDENDILISQPFGNLEILKEKALVNNADYLYNLRLMENSKLFAQWQRSLNTPDLNLGAEYDQNSGTFRNEINLKVGIPIPLWKVNKGNVEKAKYAIQQNEKNSEYQKLNLETQVESAYQTWKNQYDQYFELKPVDVENLNTVYNGILKNFRSGNISLMDFTDFLESYRQTVLQIYEMKKQIMISAEQLNQLVQTKIFY</sequence>
<dbReference type="InterPro" id="IPR003423">
    <property type="entry name" value="OMP_efflux"/>
</dbReference>
<dbReference type="SUPFAM" id="SSF56954">
    <property type="entry name" value="Outer membrane efflux proteins (OEP)"/>
    <property type="match status" value="1"/>
</dbReference>
<dbReference type="Gene3D" id="1.20.1600.10">
    <property type="entry name" value="Outer membrane efflux proteins (OEP)"/>
    <property type="match status" value="1"/>
</dbReference>
<accession>A0ABU4JJT0</accession>
<keyword evidence="3" id="KW-1185">Reference proteome</keyword>
<dbReference type="Pfam" id="PF02321">
    <property type="entry name" value="OEP"/>
    <property type="match status" value="2"/>
</dbReference>
<name>A0ABU4JJT0_9FLAO</name>